<dbReference type="InterPro" id="IPR038610">
    <property type="entry name" value="FliK-like_C_sf"/>
</dbReference>
<dbReference type="Pfam" id="PF02120">
    <property type="entry name" value="Flg_hook"/>
    <property type="match status" value="1"/>
</dbReference>
<gene>
    <name evidence="6" type="ORF">HGI30_12400</name>
</gene>
<dbReference type="KEGG" id="palr:HGI30_12400"/>
<dbReference type="Proteomes" id="UP000502136">
    <property type="component" value="Chromosome"/>
</dbReference>
<feature type="compositionally biased region" description="Gly residues" evidence="4">
    <location>
        <begin position="441"/>
        <end position="456"/>
    </location>
</feature>
<feature type="region of interest" description="Disordered" evidence="4">
    <location>
        <begin position="1"/>
        <end position="28"/>
    </location>
</feature>
<dbReference type="RefSeq" id="WP_168907849.1">
    <property type="nucleotide sequence ID" value="NZ_CP051428.1"/>
</dbReference>
<organism evidence="6 7">
    <name type="scientific">Paenibacillus albicereus</name>
    <dbReference type="NCBI Taxonomy" id="2726185"/>
    <lineage>
        <taxon>Bacteria</taxon>
        <taxon>Bacillati</taxon>
        <taxon>Bacillota</taxon>
        <taxon>Bacilli</taxon>
        <taxon>Bacillales</taxon>
        <taxon>Paenibacillaceae</taxon>
        <taxon>Paenibacillus</taxon>
    </lineage>
</organism>
<keyword evidence="6" id="KW-0282">Flagellum</keyword>
<dbReference type="AlphaFoldDB" id="A0A6H2GXX9"/>
<evidence type="ECO:0000313" key="6">
    <source>
        <dbReference type="EMBL" id="QJC52284.1"/>
    </source>
</evidence>
<dbReference type="GO" id="GO:0044780">
    <property type="term" value="P:bacterial-type flagellum assembly"/>
    <property type="evidence" value="ECO:0007669"/>
    <property type="project" value="InterPro"/>
</dbReference>
<proteinExistence type="inferred from homology"/>
<feature type="domain" description="Flagellar hook-length control protein-like C-terminal" evidence="5">
    <location>
        <begin position="359"/>
        <end position="431"/>
    </location>
</feature>
<comment type="function">
    <text evidence="1">Controls the length of the flagellar hook.</text>
</comment>
<dbReference type="GO" id="GO:0009424">
    <property type="term" value="C:bacterial-type flagellum hook"/>
    <property type="evidence" value="ECO:0007669"/>
    <property type="project" value="InterPro"/>
</dbReference>
<comment type="similarity">
    <text evidence="2">Belongs to the FliK family.</text>
</comment>
<protein>
    <submittedName>
        <fullName evidence="6">Flagellar hook-length control protein FliK</fullName>
    </submittedName>
</protein>
<dbReference type="PRINTS" id="PR01007">
    <property type="entry name" value="FLGHOOKFLIK"/>
</dbReference>
<feature type="region of interest" description="Disordered" evidence="4">
    <location>
        <begin position="289"/>
        <end position="332"/>
    </location>
</feature>
<dbReference type="Gene3D" id="3.30.750.140">
    <property type="match status" value="1"/>
</dbReference>
<keyword evidence="3" id="KW-1005">Bacterial flagellum biogenesis</keyword>
<evidence type="ECO:0000313" key="7">
    <source>
        <dbReference type="Proteomes" id="UP000502136"/>
    </source>
</evidence>
<dbReference type="PANTHER" id="PTHR37533:SF2">
    <property type="entry name" value="FLAGELLAR HOOK-LENGTH CONTROL PROTEIN"/>
    <property type="match status" value="1"/>
</dbReference>
<keyword evidence="6" id="KW-0969">Cilium</keyword>
<reference evidence="6 7" key="1">
    <citation type="submission" date="2020-04" db="EMBL/GenBank/DDBJ databases">
        <title>Novel Paenibacillus strain UniB2 isolated from commercial digestive syrup.</title>
        <authorList>
            <person name="Thorat V."/>
            <person name="Kirdat K."/>
            <person name="Tiwarekar B."/>
            <person name="Yadav A."/>
        </authorList>
    </citation>
    <scope>NUCLEOTIDE SEQUENCE [LARGE SCALE GENOMIC DNA]</scope>
    <source>
        <strain evidence="6 7">UniB2</strain>
    </source>
</reference>
<evidence type="ECO:0000256" key="2">
    <source>
        <dbReference type="ARBA" id="ARBA00009149"/>
    </source>
</evidence>
<feature type="region of interest" description="Disordered" evidence="4">
    <location>
        <begin position="436"/>
        <end position="462"/>
    </location>
</feature>
<keyword evidence="6" id="KW-0966">Cell projection</keyword>
<sequence>MEMAMTPTAVPTAGTTATGGAAAAKPGSGSAAGTSFQQLIGSVQLGGPSASAAGQAGAVSAAAFAGQGDAASLLQAAIAQLAGMMPGSAEAAAADATQATGAETLDAAAGGEAGETAPSALLGRLDELLDQLAEQQQADAPLSDEAMDAAASELGALLALLGLPVPQVQPASAGTEQAGSAEPVQGASAGKALVLESLLVLHQALQDGKPLKLGAFDASALVRQQLAKLGELLDGSERSSSGASAEAADDGQAAITVKTAPAAFLERLSASSAQVRAALEAKPSAAPAAEATSAADASPAAAPASASAEQAPPTNAPAAAVQPQAASSGPQAAAMPVVSMRRFAEEMADVMLQKLDITASGQTSEARILLNPEHLGQVDIKLQLHQGQLTAIFLADSPAAREAIENQLAQLRQSLQLQGIQVDRMEVGSGELQTSLSFGQQQGGSGGRGQNFGDGGRSTEPSAALREADFATQTAIRELGVGRSVNETA</sequence>
<evidence type="ECO:0000256" key="4">
    <source>
        <dbReference type="SAM" id="MobiDB-lite"/>
    </source>
</evidence>
<keyword evidence="7" id="KW-1185">Reference proteome</keyword>
<evidence type="ECO:0000256" key="3">
    <source>
        <dbReference type="ARBA" id="ARBA00022795"/>
    </source>
</evidence>
<dbReference type="EMBL" id="CP051428">
    <property type="protein sequence ID" value="QJC52284.1"/>
    <property type="molecule type" value="Genomic_DNA"/>
</dbReference>
<evidence type="ECO:0000256" key="1">
    <source>
        <dbReference type="ARBA" id="ARBA00003944"/>
    </source>
</evidence>
<accession>A0A6H2GXX9</accession>
<name>A0A6H2GXX9_9BACL</name>
<dbReference type="CDD" id="cd17470">
    <property type="entry name" value="T3SS_Flik_C"/>
    <property type="match status" value="1"/>
</dbReference>
<dbReference type="PANTHER" id="PTHR37533">
    <property type="entry name" value="FLAGELLAR HOOK-LENGTH CONTROL PROTEIN"/>
    <property type="match status" value="1"/>
</dbReference>
<dbReference type="InterPro" id="IPR052563">
    <property type="entry name" value="FliK"/>
</dbReference>
<evidence type="ECO:0000259" key="5">
    <source>
        <dbReference type="Pfam" id="PF02120"/>
    </source>
</evidence>
<dbReference type="InterPro" id="IPR001635">
    <property type="entry name" value="Flag_hook_Flik"/>
</dbReference>
<dbReference type="InterPro" id="IPR021136">
    <property type="entry name" value="Flagellar_hook_control-like_C"/>
</dbReference>